<sequence>MTFFKRTVWIAAFLALPAFLLIPNLQAQMVSPFGTEPSKEKKEEPDLGFSPAVPGGHLFGPDEGFQPPQEETPTQEPTQTPPPPASSEPFLPGEETTPWNPFATQPETPPEPQPEPRPFFGKPKTETAEPETHSTEPEPTVTFEKKMVLIPPLASDIPLSADDFRDPFFLIRNKRESSQEVLKPGTTLDGIRFNSYAESNGFIENFYRDSNFRLRDVFGRIELVNIEGGCLTCHRGIEEISENHRFDCTTCHNGNERGQTPEQAHTGMIPNPSSLEHAPNACGKCHAEQVEQVNKSIMANPRGLVETTRYAWGHSPFNDSKGGGKEPKPWTFEDTGHRADDFLKKKCMRCHLQSPAPHRAGDYRATGCAACHMIYTNDGVTLSRDRAIQKVQKEDIRKNGSRFAYRYGSTPLENRRGYPLVHKFTVAVPSVQCEHCHNNNGVGNEFEGLFGKPARPKTSHADVLADQPVLHGRQHEFLIPDIHREKGMHCIDCHGAGDLKADATTNPTMHSAVTIRCQTCHGVHHKPPEGYKLVEADEKAQKLLKSNQLNPNLMTKIEMGDVVMLDGQGNPLPHIKQEDGKWVLFSKVTGKKHVIPVLDELKSVPLAHRVTEHLTRVECAACHARWSANEWGLHAIREPGLEPGKWNEWNFADPVLQQRFTAPDFKTGAAEEPQETSTDPGMLDWTKARQTSKGVEGTWKEGVWVNLVTESGWSEPMLGTDRRGRVIVVQPRYQYFITDLLEKGDQRSQAEVPITTDGKPGLVWTPHTPHTIRSTARNCESCHQNSVATGLGEPQLHRVEDANGFMQALKKENRVLPEFQIKQTVTPNGRALQTVVPDANFLDKKLLDSLNGMTERYRGWYYTDLKSRGLGRLLVREVYPFDSRHELNEKKFGKPAGDEDLVLYYDLNENRVKSEERMQPPEDMQTPPPGPGPEAVEEVTPPAESFPTFPFGSEPTPEFTPEPETSPLRVIPPPIE</sequence>
<name>M1YXQ9_NITG3</name>
<evidence type="ECO:0000256" key="2">
    <source>
        <dbReference type="SAM" id="MobiDB-lite"/>
    </source>
</evidence>
<keyword evidence="1 3" id="KW-0732">Signal</keyword>
<dbReference type="OrthoDB" id="9783375at2"/>
<dbReference type="Gene3D" id="1.10.780.10">
    <property type="entry name" value="Hydroxylamine Oxidoreductase, Chain A, domain 1"/>
    <property type="match status" value="1"/>
</dbReference>
<proteinExistence type="predicted"/>
<feature type="chain" id="PRO_5004019841" evidence="3">
    <location>
        <begin position="28"/>
        <end position="976"/>
    </location>
</feature>
<gene>
    <name evidence="4" type="ORF">NITGR_290075</name>
</gene>
<feature type="signal peptide" evidence="3">
    <location>
        <begin position="1"/>
        <end position="27"/>
    </location>
</feature>
<feature type="compositionally biased region" description="Low complexity" evidence="2">
    <location>
        <begin position="938"/>
        <end position="967"/>
    </location>
</feature>
<dbReference type="GO" id="GO:0016491">
    <property type="term" value="F:oxidoreductase activity"/>
    <property type="evidence" value="ECO:0007669"/>
    <property type="project" value="TreeGrafter"/>
</dbReference>
<dbReference type="RefSeq" id="WP_005008000.1">
    <property type="nucleotide sequence ID" value="NZ_HG422173.1"/>
</dbReference>
<dbReference type="InterPro" id="IPR051829">
    <property type="entry name" value="Multiheme_Cytochr_ET"/>
</dbReference>
<dbReference type="STRING" id="1266370.NITGR_290075"/>
<feature type="region of interest" description="Disordered" evidence="2">
    <location>
        <begin position="913"/>
        <end position="976"/>
    </location>
</feature>
<dbReference type="PANTHER" id="PTHR35038">
    <property type="entry name" value="DISSIMILATORY SULFITE REDUCTASE SIRA"/>
    <property type="match status" value="1"/>
</dbReference>
<feature type="compositionally biased region" description="Basic and acidic residues" evidence="2">
    <location>
        <begin position="123"/>
        <end position="136"/>
    </location>
</feature>
<dbReference type="SUPFAM" id="SSF48695">
    <property type="entry name" value="Multiheme cytochromes"/>
    <property type="match status" value="1"/>
</dbReference>
<evidence type="ECO:0000313" key="4">
    <source>
        <dbReference type="EMBL" id="CCQ90475.1"/>
    </source>
</evidence>
<dbReference type="AlphaFoldDB" id="M1YXQ9"/>
<protein>
    <submittedName>
        <fullName evidence="4">Putative Decaheme cytochrome c</fullName>
    </submittedName>
</protein>
<dbReference type="HOGENOM" id="CLU_304387_0_0_0"/>
<dbReference type="PANTHER" id="PTHR35038:SF8">
    <property type="entry name" value="C-TYPE POLYHEME CYTOCHROME OMCC"/>
    <property type="match status" value="1"/>
</dbReference>
<dbReference type="InterPro" id="IPR036280">
    <property type="entry name" value="Multihaem_cyt_sf"/>
</dbReference>
<organism evidence="4 5">
    <name type="scientific">Nitrospina gracilis (strain 3/211)</name>
    <dbReference type="NCBI Taxonomy" id="1266370"/>
    <lineage>
        <taxon>Bacteria</taxon>
        <taxon>Pseudomonadati</taxon>
        <taxon>Nitrospinota/Tectimicrobiota group</taxon>
        <taxon>Nitrospinota</taxon>
        <taxon>Nitrospinia</taxon>
        <taxon>Nitrospinales</taxon>
        <taxon>Nitrospinaceae</taxon>
        <taxon>Nitrospina</taxon>
    </lineage>
</organism>
<feature type="compositionally biased region" description="Pro residues" evidence="2">
    <location>
        <begin position="107"/>
        <end position="117"/>
    </location>
</feature>
<evidence type="ECO:0000256" key="1">
    <source>
        <dbReference type="ARBA" id="ARBA00022729"/>
    </source>
</evidence>
<reference evidence="4 5" key="1">
    <citation type="journal article" date="2013" name="Front. Microbiol.">
        <title>The genome of Nitrospina gracilis illuminates the metabolism and evolution of the major marine nitrite oxidizer.</title>
        <authorList>
            <person name="Luecker S."/>
            <person name="Nowka B."/>
            <person name="Rattei T."/>
            <person name="Spieck E."/>
            <person name="and Daims H."/>
        </authorList>
    </citation>
    <scope>NUCLEOTIDE SEQUENCE [LARGE SCALE GENOMIC DNA]</scope>
    <source>
        <strain evidence="4 5">3/211</strain>
    </source>
</reference>
<dbReference type="InParanoid" id="M1YXQ9"/>
<accession>M1YXQ9</accession>
<evidence type="ECO:0000313" key="5">
    <source>
        <dbReference type="Proteomes" id="UP000011704"/>
    </source>
</evidence>
<feature type="region of interest" description="Disordered" evidence="2">
    <location>
        <begin position="34"/>
        <end position="142"/>
    </location>
</feature>
<dbReference type="EMBL" id="CAQJ01000032">
    <property type="protein sequence ID" value="CCQ90475.1"/>
    <property type="molecule type" value="Genomic_DNA"/>
</dbReference>
<dbReference type="Proteomes" id="UP000011704">
    <property type="component" value="Unassembled WGS sequence"/>
</dbReference>
<comment type="caution">
    <text evidence="4">The sequence shown here is derived from an EMBL/GenBank/DDBJ whole genome shotgun (WGS) entry which is preliminary data.</text>
</comment>
<keyword evidence="5" id="KW-1185">Reference proteome</keyword>
<evidence type="ECO:0000256" key="3">
    <source>
        <dbReference type="SAM" id="SignalP"/>
    </source>
</evidence>
<feature type="compositionally biased region" description="Low complexity" evidence="2">
    <location>
        <begin position="66"/>
        <end position="78"/>
    </location>
</feature>